<dbReference type="GO" id="GO:0016853">
    <property type="term" value="F:isomerase activity"/>
    <property type="evidence" value="ECO:0007669"/>
    <property type="project" value="UniProtKB-KW"/>
</dbReference>
<dbReference type="InterPro" id="IPR017517">
    <property type="entry name" value="Maleyloyr_isom"/>
</dbReference>
<dbReference type="NCBIfam" id="TIGR03083">
    <property type="entry name" value="maleylpyruvate isomerase family mycothiol-dependent enzyme"/>
    <property type="match status" value="1"/>
</dbReference>
<evidence type="ECO:0000313" key="2">
    <source>
        <dbReference type="EMBL" id="MFC0673823.1"/>
    </source>
</evidence>
<feature type="domain" description="Mycothiol-dependent maleylpyruvate isomerase metal-binding" evidence="1">
    <location>
        <begin position="15"/>
        <end position="97"/>
    </location>
</feature>
<sequence>MTDDIHARTTANRLRLADLLDSLPECAWDSPTLCAGWSVRLMAAHLIQPMLIGFGRFFLASLRHRGDTAATIDALTRRIAQRERSELVAELRTHAGDRVDPPRVGPMGPFADSCIHLRDIARPLGLDADVPTGDWLTLLEHLTSPRPVPALLPPGRLDGLSLLAVDASWSSRSRIGGRRGEISGPAEALAMAVTGRRAALEDLSGPGVPTLEGRIPGA</sequence>
<protein>
    <submittedName>
        <fullName evidence="2">Maleylpyruvate isomerase family mycothiol-dependent enzyme</fullName>
    </submittedName>
</protein>
<dbReference type="SUPFAM" id="SSF109854">
    <property type="entry name" value="DinB/YfiT-like putative metalloenzymes"/>
    <property type="match status" value="1"/>
</dbReference>
<proteinExistence type="predicted"/>
<dbReference type="Pfam" id="PF11716">
    <property type="entry name" value="MDMPI_N"/>
    <property type="match status" value="1"/>
</dbReference>
<dbReference type="InterPro" id="IPR024344">
    <property type="entry name" value="MDMPI_metal-binding"/>
</dbReference>
<name>A0ABV6RCY8_9MICO</name>
<reference evidence="2 3" key="1">
    <citation type="submission" date="2024-09" db="EMBL/GenBank/DDBJ databases">
        <authorList>
            <person name="Sun Q."/>
            <person name="Mori K."/>
        </authorList>
    </citation>
    <scope>NUCLEOTIDE SEQUENCE [LARGE SCALE GENOMIC DNA]</scope>
    <source>
        <strain evidence="2 3">CICC 10874</strain>
    </source>
</reference>
<organism evidence="2 3">
    <name type="scientific">Brachybacterium hainanense</name>
    <dbReference type="NCBI Taxonomy" id="1541174"/>
    <lineage>
        <taxon>Bacteria</taxon>
        <taxon>Bacillati</taxon>
        <taxon>Actinomycetota</taxon>
        <taxon>Actinomycetes</taxon>
        <taxon>Micrococcales</taxon>
        <taxon>Dermabacteraceae</taxon>
        <taxon>Brachybacterium</taxon>
    </lineage>
</organism>
<dbReference type="RefSeq" id="WP_376979699.1">
    <property type="nucleotide sequence ID" value="NZ_JBHLSV010000007.1"/>
</dbReference>
<accession>A0ABV6RCY8</accession>
<comment type="caution">
    <text evidence="2">The sequence shown here is derived from an EMBL/GenBank/DDBJ whole genome shotgun (WGS) entry which is preliminary data.</text>
</comment>
<dbReference type="Proteomes" id="UP001589793">
    <property type="component" value="Unassembled WGS sequence"/>
</dbReference>
<keyword evidence="3" id="KW-1185">Reference proteome</keyword>
<keyword evidence="2" id="KW-0413">Isomerase</keyword>
<dbReference type="Gene3D" id="1.20.120.450">
    <property type="entry name" value="dinb family like domain"/>
    <property type="match status" value="1"/>
</dbReference>
<gene>
    <name evidence="2" type="ORF">ACFFF6_07635</name>
</gene>
<evidence type="ECO:0000313" key="3">
    <source>
        <dbReference type="Proteomes" id="UP001589793"/>
    </source>
</evidence>
<dbReference type="EMBL" id="JBHLSV010000007">
    <property type="protein sequence ID" value="MFC0673823.1"/>
    <property type="molecule type" value="Genomic_DNA"/>
</dbReference>
<dbReference type="InterPro" id="IPR034660">
    <property type="entry name" value="DinB/YfiT-like"/>
</dbReference>
<evidence type="ECO:0000259" key="1">
    <source>
        <dbReference type="Pfam" id="PF11716"/>
    </source>
</evidence>